<feature type="compositionally biased region" description="Basic and acidic residues" evidence="1">
    <location>
        <begin position="91"/>
        <end position="104"/>
    </location>
</feature>
<dbReference type="AlphaFoldDB" id="A0A087SVH3"/>
<feature type="region of interest" description="Disordered" evidence="1">
    <location>
        <begin position="62"/>
        <end position="104"/>
    </location>
</feature>
<accession>A0A087SVH3</accession>
<gene>
    <name evidence="2" type="ORF">X975_17783</name>
</gene>
<evidence type="ECO:0000256" key="1">
    <source>
        <dbReference type="SAM" id="MobiDB-lite"/>
    </source>
</evidence>
<keyword evidence="3" id="KW-1185">Reference proteome</keyword>
<evidence type="ECO:0000313" key="3">
    <source>
        <dbReference type="Proteomes" id="UP000054359"/>
    </source>
</evidence>
<sequence>MDEQVKNIEKSVSDFSADIKTSLEANSLSLHDLEKIFNDCLFLSEKISKKSIESFERIPKEDDVNFDSTSSSECAQFQEGELISSTPTTDKSVDENDVHKLVKK</sequence>
<dbReference type="Proteomes" id="UP000054359">
    <property type="component" value="Unassembled WGS sequence"/>
</dbReference>
<name>A0A087SVH3_STEMI</name>
<dbReference type="EMBL" id="KK112151">
    <property type="protein sequence ID" value="KFM56862.1"/>
    <property type="molecule type" value="Genomic_DNA"/>
</dbReference>
<organism evidence="2 3">
    <name type="scientific">Stegodyphus mimosarum</name>
    <name type="common">African social velvet spider</name>
    <dbReference type="NCBI Taxonomy" id="407821"/>
    <lineage>
        <taxon>Eukaryota</taxon>
        <taxon>Metazoa</taxon>
        <taxon>Ecdysozoa</taxon>
        <taxon>Arthropoda</taxon>
        <taxon>Chelicerata</taxon>
        <taxon>Arachnida</taxon>
        <taxon>Araneae</taxon>
        <taxon>Araneomorphae</taxon>
        <taxon>Entelegynae</taxon>
        <taxon>Eresoidea</taxon>
        <taxon>Eresidae</taxon>
        <taxon>Stegodyphus</taxon>
    </lineage>
</organism>
<reference evidence="2 3" key="1">
    <citation type="submission" date="2013-11" db="EMBL/GenBank/DDBJ databases">
        <title>Genome sequencing of Stegodyphus mimosarum.</title>
        <authorList>
            <person name="Bechsgaard J."/>
        </authorList>
    </citation>
    <scope>NUCLEOTIDE SEQUENCE [LARGE SCALE GENOMIC DNA]</scope>
</reference>
<protein>
    <submittedName>
        <fullName evidence="2">Uncharacterized protein</fullName>
    </submittedName>
</protein>
<feature type="non-terminal residue" evidence="2">
    <location>
        <position position="104"/>
    </location>
</feature>
<feature type="compositionally biased region" description="Polar residues" evidence="1">
    <location>
        <begin position="66"/>
        <end position="75"/>
    </location>
</feature>
<proteinExistence type="predicted"/>
<evidence type="ECO:0000313" key="2">
    <source>
        <dbReference type="EMBL" id="KFM56862.1"/>
    </source>
</evidence>